<dbReference type="InterPro" id="IPR015590">
    <property type="entry name" value="Aldehyde_DH_dom"/>
</dbReference>
<evidence type="ECO:0000313" key="6">
    <source>
        <dbReference type="EMBL" id="KIY70852.1"/>
    </source>
</evidence>
<feature type="active site" evidence="3">
    <location>
        <position position="236"/>
    </location>
</feature>
<dbReference type="PANTHER" id="PTHR11699">
    <property type="entry name" value="ALDEHYDE DEHYDROGENASE-RELATED"/>
    <property type="match status" value="1"/>
</dbReference>
<keyword evidence="7" id="KW-1185">Reference proteome</keyword>
<evidence type="ECO:0000256" key="2">
    <source>
        <dbReference type="ARBA" id="ARBA00023002"/>
    </source>
</evidence>
<dbReference type="AlphaFoldDB" id="A0A0D7BK56"/>
<dbReference type="SUPFAM" id="SSF53720">
    <property type="entry name" value="ALDH-like"/>
    <property type="match status" value="1"/>
</dbReference>
<dbReference type="FunFam" id="3.40.309.10:FF:000009">
    <property type="entry name" value="Aldehyde dehydrogenase A"/>
    <property type="match status" value="1"/>
</dbReference>
<gene>
    <name evidence="6" type="ORF">CYLTODRAFT_419391</name>
</gene>
<dbReference type="Gene3D" id="3.40.309.10">
    <property type="entry name" value="Aldehyde Dehydrogenase, Chain A, domain 2"/>
    <property type="match status" value="1"/>
</dbReference>
<dbReference type="PROSITE" id="PS00687">
    <property type="entry name" value="ALDEHYDE_DEHYDR_GLU"/>
    <property type="match status" value="1"/>
</dbReference>
<dbReference type="OrthoDB" id="310895at2759"/>
<keyword evidence="2 4" id="KW-0560">Oxidoreductase</keyword>
<accession>A0A0D7BK56</accession>
<comment type="similarity">
    <text evidence="1 4">Belongs to the aldehyde dehydrogenase family.</text>
</comment>
<name>A0A0D7BK56_9AGAR</name>
<dbReference type="InterPro" id="IPR016163">
    <property type="entry name" value="Ald_DH_C"/>
</dbReference>
<sequence>MSATSQTTIIPHSQEPLVTRNYPTVAELDGFVDKAQVAQKSWAKVPLTDRIAIAKKFSDELKALSNDFASELTMQIGRPISQGAGELRGTLERADYMISVAEAALADTPLTDTDKPGFRRYIKRVPLGVILVIAPWNYPFLTTVNSVLPGIIAGNAVLLKPSPQSPLAAERFALALTKAGVPADIIQVLHLSPELVKHTVEHPSVKFVSFTGSVAGGQAIEEAATASKSFKSVALELGGKDPAYVRPDADLDYTAGELVDGAMFNSGQSCCAVERIYVHESVFDAFVEKFVNITKGYKLGDPTLPETNLGPVISLASAERIRKQVEDAVKAGAKALIPSDLFPIAQAGTTYVAPQVLVNVDHSMDVMKEETFGPVVGIMKVSSDEEAIKLMNDSPYGLTASVWTNADKNADSQEAFYKFADELETGTVFLNRCDYLDPALPWNGVKDSGRGCSLSKLGYDQLTHLKSVHMKIKTA</sequence>
<dbReference type="STRING" id="1314674.A0A0D7BK56"/>
<dbReference type="Pfam" id="PF00171">
    <property type="entry name" value="Aldedh"/>
    <property type="match status" value="1"/>
</dbReference>
<dbReference type="CDD" id="cd07102">
    <property type="entry name" value="ALDH_EDX86601"/>
    <property type="match status" value="1"/>
</dbReference>
<dbReference type="GO" id="GO:0016620">
    <property type="term" value="F:oxidoreductase activity, acting on the aldehyde or oxo group of donors, NAD or NADP as acceptor"/>
    <property type="evidence" value="ECO:0007669"/>
    <property type="project" value="InterPro"/>
</dbReference>
<dbReference type="EMBL" id="KN880462">
    <property type="protein sequence ID" value="KIY70852.1"/>
    <property type="molecule type" value="Genomic_DNA"/>
</dbReference>
<protein>
    <submittedName>
        <fullName evidence="6">Succinate semialdehyde dehydrogenase</fullName>
    </submittedName>
</protein>
<feature type="domain" description="Aldehyde dehydrogenase" evidence="5">
    <location>
        <begin position="6"/>
        <end position="468"/>
    </location>
</feature>
<organism evidence="6 7">
    <name type="scientific">Cylindrobasidium torrendii FP15055 ss-10</name>
    <dbReference type="NCBI Taxonomy" id="1314674"/>
    <lineage>
        <taxon>Eukaryota</taxon>
        <taxon>Fungi</taxon>
        <taxon>Dikarya</taxon>
        <taxon>Basidiomycota</taxon>
        <taxon>Agaricomycotina</taxon>
        <taxon>Agaricomycetes</taxon>
        <taxon>Agaricomycetidae</taxon>
        <taxon>Agaricales</taxon>
        <taxon>Marasmiineae</taxon>
        <taxon>Physalacriaceae</taxon>
        <taxon>Cylindrobasidium</taxon>
    </lineage>
</organism>
<dbReference type="Gene3D" id="3.40.605.10">
    <property type="entry name" value="Aldehyde Dehydrogenase, Chain A, domain 1"/>
    <property type="match status" value="1"/>
</dbReference>
<evidence type="ECO:0000256" key="4">
    <source>
        <dbReference type="RuleBase" id="RU003345"/>
    </source>
</evidence>
<proteinExistence type="inferred from homology"/>
<dbReference type="Proteomes" id="UP000054007">
    <property type="component" value="Unassembled WGS sequence"/>
</dbReference>
<dbReference type="InterPro" id="IPR029510">
    <property type="entry name" value="Ald_DH_CS_GLU"/>
</dbReference>
<dbReference type="InterPro" id="IPR016162">
    <property type="entry name" value="Ald_DH_N"/>
</dbReference>
<reference evidence="6 7" key="1">
    <citation type="journal article" date="2015" name="Fungal Genet. Biol.">
        <title>Evolution of novel wood decay mechanisms in Agaricales revealed by the genome sequences of Fistulina hepatica and Cylindrobasidium torrendii.</title>
        <authorList>
            <person name="Floudas D."/>
            <person name="Held B.W."/>
            <person name="Riley R."/>
            <person name="Nagy L.G."/>
            <person name="Koehler G."/>
            <person name="Ransdell A.S."/>
            <person name="Younus H."/>
            <person name="Chow J."/>
            <person name="Chiniquy J."/>
            <person name="Lipzen A."/>
            <person name="Tritt A."/>
            <person name="Sun H."/>
            <person name="Haridas S."/>
            <person name="LaButti K."/>
            <person name="Ohm R.A."/>
            <person name="Kues U."/>
            <person name="Blanchette R.A."/>
            <person name="Grigoriev I.V."/>
            <person name="Minto R.E."/>
            <person name="Hibbett D.S."/>
        </authorList>
    </citation>
    <scope>NUCLEOTIDE SEQUENCE [LARGE SCALE GENOMIC DNA]</scope>
    <source>
        <strain evidence="6 7">FP15055 ss-10</strain>
    </source>
</reference>
<evidence type="ECO:0000256" key="1">
    <source>
        <dbReference type="ARBA" id="ARBA00009986"/>
    </source>
</evidence>
<evidence type="ECO:0000259" key="5">
    <source>
        <dbReference type="Pfam" id="PF00171"/>
    </source>
</evidence>
<dbReference type="InterPro" id="IPR016161">
    <property type="entry name" value="Ald_DH/histidinol_DH"/>
</dbReference>
<evidence type="ECO:0000256" key="3">
    <source>
        <dbReference type="PROSITE-ProRule" id="PRU10007"/>
    </source>
</evidence>
<evidence type="ECO:0000313" key="7">
    <source>
        <dbReference type="Proteomes" id="UP000054007"/>
    </source>
</evidence>